<keyword evidence="2" id="KW-0472">Membrane</keyword>
<sequence length="332" mass="35887">MSVPNPFVSSGSCYFAPGQEVQEWLPCGNAELGDKTCCSRGDMCLSSKACYNQRFGITYLAGCSDPEYRHSSCPDKGAYRDQPWAGLVYCNGTSEQWVACKQSARPTTLTSADACWCPQTSRTVAFTDASVLDDVVRLPTALGGSVIWQPGYVPMPTQLDTAPTPTSEPLSNPTTTTAKVSTPRTSSASQATETDATEPITDTGMATSTKVGVGVGVGVGCMVLLGVLVYLFFAQRKMQRQYEERENSTENGKPYGDMRHIGALAEARTHAARPFSTMTELDGTPRPMSEKQHEYRESQYSQSYAAWTANQDAGRPGVRYESRSGPIAELPG</sequence>
<keyword evidence="4" id="KW-1185">Reference proteome</keyword>
<reference evidence="3 4" key="1">
    <citation type="submission" date="2016-11" db="EMBL/GenBank/DDBJ databases">
        <title>Draft Genome Assembly of Colletotrichum chlorophyti a pathogen of herbaceous plants.</title>
        <authorList>
            <person name="Gan P."/>
            <person name="Narusaka M."/>
            <person name="Tsushima A."/>
            <person name="Narusaka Y."/>
            <person name="Takano Y."/>
            <person name="Shirasu K."/>
        </authorList>
    </citation>
    <scope>NUCLEOTIDE SEQUENCE [LARGE SCALE GENOMIC DNA]</scope>
    <source>
        <strain evidence="3 4">NTL11</strain>
    </source>
</reference>
<dbReference type="OrthoDB" id="4148662at2759"/>
<feature type="region of interest" description="Disordered" evidence="1">
    <location>
        <begin position="277"/>
        <end position="332"/>
    </location>
</feature>
<evidence type="ECO:0000313" key="3">
    <source>
        <dbReference type="EMBL" id="OLN88138.1"/>
    </source>
</evidence>
<feature type="compositionally biased region" description="Polar residues" evidence="1">
    <location>
        <begin position="298"/>
        <end position="311"/>
    </location>
</feature>
<gene>
    <name evidence="3" type="ORF">CCHL11_00154</name>
</gene>
<feature type="transmembrane region" description="Helical" evidence="2">
    <location>
        <begin position="211"/>
        <end position="233"/>
    </location>
</feature>
<organism evidence="3 4">
    <name type="scientific">Colletotrichum chlorophyti</name>
    <dbReference type="NCBI Taxonomy" id="708187"/>
    <lineage>
        <taxon>Eukaryota</taxon>
        <taxon>Fungi</taxon>
        <taxon>Dikarya</taxon>
        <taxon>Ascomycota</taxon>
        <taxon>Pezizomycotina</taxon>
        <taxon>Sordariomycetes</taxon>
        <taxon>Hypocreomycetidae</taxon>
        <taxon>Glomerellales</taxon>
        <taxon>Glomerellaceae</taxon>
        <taxon>Colletotrichum</taxon>
    </lineage>
</organism>
<feature type="region of interest" description="Disordered" evidence="1">
    <location>
        <begin position="157"/>
        <end position="203"/>
    </location>
</feature>
<dbReference type="EMBL" id="MPGH01000088">
    <property type="protein sequence ID" value="OLN88138.1"/>
    <property type="molecule type" value="Genomic_DNA"/>
</dbReference>
<proteinExistence type="predicted"/>
<keyword evidence="2" id="KW-1133">Transmembrane helix</keyword>
<evidence type="ECO:0000313" key="4">
    <source>
        <dbReference type="Proteomes" id="UP000186583"/>
    </source>
</evidence>
<dbReference type="STRING" id="708187.A0A1Q8RUT1"/>
<comment type="caution">
    <text evidence="3">The sequence shown here is derived from an EMBL/GenBank/DDBJ whole genome shotgun (WGS) entry which is preliminary data.</text>
</comment>
<accession>A0A1Q8RUT1</accession>
<evidence type="ECO:0000256" key="1">
    <source>
        <dbReference type="SAM" id="MobiDB-lite"/>
    </source>
</evidence>
<evidence type="ECO:0000256" key="2">
    <source>
        <dbReference type="SAM" id="Phobius"/>
    </source>
</evidence>
<feature type="compositionally biased region" description="Basic and acidic residues" evidence="1">
    <location>
        <begin position="288"/>
        <end position="297"/>
    </location>
</feature>
<keyword evidence="2" id="KW-0812">Transmembrane</keyword>
<dbReference type="Proteomes" id="UP000186583">
    <property type="component" value="Unassembled WGS sequence"/>
</dbReference>
<feature type="compositionally biased region" description="Polar residues" evidence="1">
    <location>
        <begin position="158"/>
        <end position="194"/>
    </location>
</feature>
<name>A0A1Q8RUT1_9PEZI</name>
<protein>
    <submittedName>
        <fullName evidence="3">Uncharacterized protein</fullName>
    </submittedName>
</protein>
<dbReference type="AlphaFoldDB" id="A0A1Q8RUT1"/>